<evidence type="ECO:0000256" key="1">
    <source>
        <dbReference type="SAM" id="MobiDB-lite"/>
    </source>
</evidence>
<proteinExistence type="predicted"/>
<feature type="region of interest" description="Disordered" evidence="1">
    <location>
        <begin position="1"/>
        <end position="27"/>
    </location>
</feature>
<evidence type="ECO:0008006" key="4">
    <source>
        <dbReference type="Google" id="ProtNLM"/>
    </source>
</evidence>
<keyword evidence="2" id="KW-0472">Membrane</keyword>
<evidence type="ECO:0000256" key="2">
    <source>
        <dbReference type="SAM" id="Phobius"/>
    </source>
</evidence>
<dbReference type="EMBL" id="HBUF01535763">
    <property type="protein sequence ID" value="CAG6753255.1"/>
    <property type="molecule type" value="Transcribed_RNA"/>
</dbReference>
<keyword evidence="2" id="KW-0812">Transmembrane</keyword>
<keyword evidence="2" id="KW-1133">Transmembrane helix</keyword>
<feature type="transmembrane region" description="Helical" evidence="2">
    <location>
        <begin position="91"/>
        <end position="111"/>
    </location>
</feature>
<sequence>MASEETHSAVDEHTEARSPPKSEVSSSLPSLISLVIFFLFTIFLPLESTEVCIWISVEVTSPLGLYSSIVVSSTSYIFFLDDFFFGFSSGLGKSFCLISSSSLFISGNSGFPTLKDYKVK</sequence>
<name>A0A8D9EIR7_9HEMI</name>
<accession>A0A8D9EIR7</accession>
<feature type="compositionally biased region" description="Basic and acidic residues" evidence="1">
    <location>
        <begin position="1"/>
        <end position="20"/>
    </location>
</feature>
<protein>
    <recommendedName>
        <fullName evidence="4">Transmembrane protein</fullName>
    </recommendedName>
</protein>
<dbReference type="AlphaFoldDB" id="A0A8D9EIR7"/>
<feature type="transmembrane region" description="Helical" evidence="2">
    <location>
        <begin position="28"/>
        <end position="46"/>
    </location>
</feature>
<organism evidence="3">
    <name type="scientific">Cacopsylla melanoneura</name>
    <dbReference type="NCBI Taxonomy" id="428564"/>
    <lineage>
        <taxon>Eukaryota</taxon>
        <taxon>Metazoa</taxon>
        <taxon>Ecdysozoa</taxon>
        <taxon>Arthropoda</taxon>
        <taxon>Hexapoda</taxon>
        <taxon>Insecta</taxon>
        <taxon>Pterygota</taxon>
        <taxon>Neoptera</taxon>
        <taxon>Paraneoptera</taxon>
        <taxon>Hemiptera</taxon>
        <taxon>Sternorrhyncha</taxon>
        <taxon>Psylloidea</taxon>
        <taxon>Psyllidae</taxon>
        <taxon>Psyllinae</taxon>
        <taxon>Cacopsylla</taxon>
    </lineage>
</organism>
<evidence type="ECO:0000313" key="3">
    <source>
        <dbReference type="EMBL" id="CAG6753255.1"/>
    </source>
</evidence>
<feature type="transmembrane region" description="Helical" evidence="2">
    <location>
        <begin position="53"/>
        <end position="79"/>
    </location>
</feature>
<reference evidence="3" key="1">
    <citation type="submission" date="2021-05" db="EMBL/GenBank/DDBJ databases">
        <authorList>
            <person name="Alioto T."/>
            <person name="Alioto T."/>
            <person name="Gomez Garrido J."/>
        </authorList>
    </citation>
    <scope>NUCLEOTIDE SEQUENCE</scope>
</reference>